<keyword evidence="3" id="KW-1185">Reference proteome</keyword>
<gene>
    <name evidence="2" type="ORF">SAMN02745216_03250</name>
</gene>
<feature type="signal peptide" evidence="1">
    <location>
        <begin position="1"/>
        <end position="25"/>
    </location>
</feature>
<evidence type="ECO:0000313" key="2">
    <source>
        <dbReference type="EMBL" id="SHK31485.1"/>
    </source>
</evidence>
<dbReference type="Proteomes" id="UP000183994">
    <property type="component" value="Unassembled WGS sequence"/>
</dbReference>
<dbReference type="AlphaFoldDB" id="A0A1M6RG91"/>
<dbReference type="RefSeq" id="WP_073477315.1">
    <property type="nucleotide sequence ID" value="NZ_FQZU01000022.1"/>
</dbReference>
<protein>
    <submittedName>
        <fullName evidence="2">Uncharacterized protein</fullName>
    </submittedName>
</protein>
<accession>A0A1M6RG91</accession>
<reference evidence="3" key="1">
    <citation type="submission" date="2016-11" db="EMBL/GenBank/DDBJ databases">
        <authorList>
            <person name="Varghese N."/>
            <person name="Submissions S."/>
        </authorList>
    </citation>
    <scope>NUCLEOTIDE SEQUENCE [LARGE SCALE GENOMIC DNA]</scope>
    <source>
        <strain evidence="3">DSM 16219</strain>
    </source>
</reference>
<evidence type="ECO:0000313" key="3">
    <source>
        <dbReference type="Proteomes" id="UP000183994"/>
    </source>
</evidence>
<dbReference type="OrthoDB" id="8699919at2"/>
<keyword evidence="1" id="KW-0732">Signal</keyword>
<name>A0A1M6RG91_9BACT</name>
<proteinExistence type="predicted"/>
<organism evidence="2 3">
    <name type="scientific">Desulfatibacillum alkenivorans DSM 16219</name>
    <dbReference type="NCBI Taxonomy" id="1121393"/>
    <lineage>
        <taxon>Bacteria</taxon>
        <taxon>Pseudomonadati</taxon>
        <taxon>Thermodesulfobacteriota</taxon>
        <taxon>Desulfobacteria</taxon>
        <taxon>Desulfobacterales</taxon>
        <taxon>Desulfatibacillaceae</taxon>
        <taxon>Desulfatibacillum</taxon>
    </lineage>
</organism>
<feature type="chain" id="PRO_5012409767" evidence="1">
    <location>
        <begin position="26"/>
        <end position="337"/>
    </location>
</feature>
<dbReference type="STRING" id="1121393.SAMN02745216_03250"/>
<sequence length="337" mass="37658">MVKRFVAVFAVLALAVLVMPSSSFAVFEELVKHPARSPEPYKQYANKAPYDRVAPAPDVLVDYLRLDNKLNGYPEVPKAASADKAFLQDVKDAVRELPKPVQAQLSKHLAGIFLVRELGTTSLTEVLTVPANEQKGFIVLDVDFISKPVNEWASLRANSPFAPDGRAEIKAVLEEPENDNRKAAIQYILIHQIGHLVGAAIGAFPSWNKDEPAENFAFSRISWKTVNGKPVSKFDDEFTMRPKIKFYSLADSSIPAVKIPECYEQLRQTDFASLYASRNVWSDFAGAYSVYVHTVLQKKPWIMEIYTDGVKTGAFPSPLFGERGMAKVQFLENLFKQ</sequence>
<evidence type="ECO:0000256" key="1">
    <source>
        <dbReference type="SAM" id="SignalP"/>
    </source>
</evidence>
<dbReference type="EMBL" id="FQZU01000022">
    <property type="protein sequence ID" value="SHK31485.1"/>
    <property type="molecule type" value="Genomic_DNA"/>
</dbReference>